<dbReference type="InterPro" id="IPR044977">
    <property type="entry name" value="RLT1-3"/>
</dbReference>
<dbReference type="RefSeq" id="XP_002506789.1">
    <property type="nucleotide sequence ID" value="XM_002506743.1"/>
</dbReference>
<feature type="domain" description="HTH HARE-type" evidence="3">
    <location>
        <begin position="139"/>
        <end position="207"/>
    </location>
</feature>
<protein>
    <recommendedName>
        <fullName evidence="3">HTH HARE-type domain-containing protein</fullName>
    </recommendedName>
</protein>
<evidence type="ECO:0000259" key="3">
    <source>
        <dbReference type="PROSITE" id="PS51913"/>
    </source>
</evidence>
<evidence type="ECO:0000256" key="2">
    <source>
        <dbReference type="SAM" id="MobiDB-lite"/>
    </source>
</evidence>
<dbReference type="eggNOG" id="ENOG502QQYM">
    <property type="taxonomic scope" value="Eukaryota"/>
</dbReference>
<reference evidence="4 5" key="1">
    <citation type="journal article" date="2009" name="Science">
        <title>Green evolution and dynamic adaptations revealed by genomes of the marine picoeukaryotes Micromonas.</title>
        <authorList>
            <person name="Worden A.Z."/>
            <person name="Lee J.H."/>
            <person name="Mock T."/>
            <person name="Rouze P."/>
            <person name="Simmons M.P."/>
            <person name="Aerts A.L."/>
            <person name="Allen A.E."/>
            <person name="Cuvelier M.L."/>
            <person name="Derelle E."/>
            <person name="Everett M.V."/>
            <person name="Foulon E."/>
            <person name="Grimwood J."/>
            <person name="Gundlach H."/>
            <person name="Henrissat B."/>
            <person name="Napoli C."/>
            <person name="McDonald S.M."/>
            <person name="Parker M.S."/>
            <person name="Rombauts S."/>
            <person name="Salamov A."/>
            <person name="Von Dassow P."/>
            <person name="Badger J.H."/>
            <person name="Coutinho P.M."/>
            <person name="Demir E."/>
            <person name="Dubchak I."/>
            <person name="Gentemann C."/>
            <person name="Eikrem W."/>
            <person name="Gready J.E."/>
            <person name="John U."/>
            <person name="Lanier W."/>
            <person name="Lindquist E.A."/>
            <person name="Lucas S."/>
            <person name="Mayer K.F."/>
            <person name="Moreau H."/>
            <person name="Not F."/>
            <person name="Otillar R."/>
            <person name="Panaud O."/>
            <person name="Pangilinan J."/>
            <person name="Paulsen I."/>
            <person name="Piegu B."/>
            <person name="Poliakov A."/>
            <person name="Robbens S."/>
            <person name="Schmutz J."/>
            <person name="Toulza E."/>
            <person name="Wyss T."/>
            <person name="Zelensky A."/>
            <person name="Zhou K."/>
            <person name="Armbrust E.V."/>
            <person name="Bhattacharya D."/>
            <person name="Goodenough U.W."/>
            <person name="Van de Peer Y."/>
            <person name="Grigoriev I.V."/>
        </authorList>
    </citation>
    <scope>NUCLEOTIDE SEQUENCE [LARGE SCALE GENOMIC DNA]</scope>
    <source>
        <strain evidence="5">RCC299 / NOUM17</strain>
    </source>
</reference>
<dbReference type="KEGG" id="mis:MICPUN_64650"/>
<keyword evidence="1" id="KW-0804">Transcription</keyword>
<dbReference type="OrthoDB" id="6159439at2759"/>
<feature type="compositionally biased region" description="Polar residues" evidence="2">
    <location>
        <begin position="32"/>
        <end position="43"/>
    </location>
</feature>
<feature type="region of interest" description="Disordered" evidence="2">
    <location>
        <begin position="210"/>
        <end position="281"/>
    </location>
</feature>
<feature type="compositionally biased region" description="Polar residues" evidence="2">
    <location>
        <begin position="1"/>
        <end position="21"/>
    </location>
</feature>
<dbReference type="Pfam" id="PF05066">
    <property type="entry name" value="HARE-HTH"/>
    <property type="match status" value="1"/>
</dbReference>
<dbReference type="PROSITE" id="PS51913">
    <property type="entry name" value="HTH_HARE"/>
    <property type="match status" value="1"/>
</dbReference>
<sequence length="454" mass="46954">MSSTLTIKTTDNPTQIANMANSDVPAPRHSSRNVNSAYASNNMKNHKGAAAPSDPAWVNPPATKRQRTDSKHDTEDGTHTPGPNTPATTNSGGTPAKLARPGDSSGSEGGNNNPALRGVDKKARAAWSAEAAALGYEAGTIKNSAYVLLAASGAGGMTVAAIVDAATKQGLYSWGTCKTPNNSVTAALSQDTTFVRIAPSTYALRSTLKGAAGPVPQARTSSGSINSGAPTRSGSGLSGGAVAGRNASGQNASSKARKREREAAAREAAREAAIAGPPRMDAGLDVDAVAEMMEDEYDAAAPMMMGHGVSYVVPKYGGSGLGGETYEHMARSLAMESYRRRMDVCGGAVTADAEAFVPLPMTRPEYDMEEATAGSCLLWYPTANPAPEVFERPSPLKEPTEALMRASSWKDEAKAAMAGSPVFGGADREMSRLGSGHLPKWVLESFNDSSIAAA</sequence>
<dbReference type="PANTHER" id="PTHR36968">
    <property type="entry name" value="HOMEOBOX-DDT DOMAIN PROTEIN RLT2"/>
    <property type="match status" value="1"/>
</dbReference>
<dbReference type="GO" id="GO:0006357">
    <property type="term" value="P:regulation of transcription by RNA polymerase II"/>
    <property type="evidence" value="ECO:0007669"/>
    <property type="project" value="InterPro"/>
</dbReference>
<dbReference type="EMBL" id="CP001334">
    <property type="protein sequence ID" value="ACO68047.1"/>
    <property type="molecule type" value="Genomic_DNA"/>
</dbReference>
<accession>C1EIP2</accession>
<feature type="region of interest" description="Disordered" evidence="2">
    <location>
        <begin position="1"/>
        <end position="117"/>
    </location>
</feature>
<feature type="compositionally biased region" description="Polar residues" evidence="2">
    <location>
        <begin position="81"/>
        <end position="93"/>
    </location>
</feature>
<feature type="compositionally biased region" description="Basic and acidic residues" evidence="2">
    <location>
        <begin position="259"/>
        <end position="270"/>
    </location>
</feature>
<dbReference type="AlphaFoldDB" id="C1EIP2"/>
<evidence type="ECO:0000313" key="4">
    <source>
        <dbReference type="EMBL" id="ACO68047.1"/>
    </source>
</evidence>
<feature type="compositionally biased region" description="Low complexity" evidence="2">
    <location>
        <begin position="104"/>
        <end position="113"/>
    </location>
</feature>
<dbReference type="STRING" id="296587.C1EIP2"/>
<organism evidence="4 5">
    <name type="scientific">Micromonas commoda (strain RCC299 / NOUM17 / CCMP2709)</name>
    <name type="common">Picoplanktonic green alga</name>
    <dbReference type="NCBI Taxonomy" id="296587"/>
    <lineage>
        <taxon>Eukaryota</taxon>
        <taxon>Viridiplantae</taxon>
        <taxon>Chlorophyta</taxon>
        <taxon>Mamiellophyceae</taxon>
        <taxon>Mamiellales</taxon>
        <taxon>Mamiellaceae</taxon>
        <taxon>Micromonas</taxon>
    </lineage>
</organism>
<name>C1EIP2_MICCC</name>
<gene>
    <name evidence="4" type="ORF">MICPUN_64650</name>
</gene>
<dbReference type="OMA" id="KQGLYSW"/>
<feature type="compositionally biased region" description="Basic and acidic residues" evidence="2">
    <location>
        <begin position="66"/>
        <end position="78"/>
    </location>
</feature>
<evidence type="ECO:0000313" key="5">
    <source>
        <dbReference type="Proteomes" id="UP000002009"/>
    </source>
</evidence>
<proteinExistence type="predicted"/>
<keyword evidence="5" id="KW-1185">Reference proteome</keyword>
<dbReference type="PANTHER" id="PTHR36968:SF5">
    <property type="entry name" value="HOMEOBOX-DDT DOMAIN PROTEIN RLT2"/>
    <property type="match status" value="1"/>
</dbReference>
<dbReference type="Proteomes" id="UP000002009">
    <property type="component" value="Chromosome 16"/>
</dbReference>
<evidence type="ECO:0000256" key="1">
    <source>
        <dbReference type="ARBA" id="ARBA00023163"/>
    </source>
</evidence>
<dbReference type="InParanoid" id="C1EIP2"/>
<dbReference type="InterPro" id="IPR007759">
    <property type="entry name" value="Asxl_HARE-HTH"/>
</dbReference>
<dbReference type="GeneID" id="8249571"/>
<feature type="compositionally biased region" description="Polar residues" evidence="2">
    <location>
        <begin position="218"/>
        <end position="232"/>
    </location>
</feature>